<dbReference type="Gene3D" id="1.10.8.60">
    <property type="match status" value="1"/>
</dbReference>
<reference evidence="2" key="1">
    <citation type="submission" date="2021-02" db="EMBL/GenBank/DDBJ databases">
        <title>Skermanella TT6 skin isolate.</title>
        <authorList>
            <person name="Lee K."/>
            <person name="Ganzorig M."/>
        </authorList>
    </citation>
    <scope>NUCLEOTIDE SEQUENCE</scope>
    <source>
        <strain evidence="2">TT6</strain>
    </source>
</reference>
<sequence>MGADDFLVAPSNEAAVAWLDLWPNWPAPALVIFGPAGCGKTHLAQVWRARTQAPRVEPGDLRIESLPRLLDEAAAVVIDNADRGTGDARTERALFHLYNLARETGGHLLLTSESAPAHWGIKLPDLRSRLMAAPAVAVGAPDDALLAAILVKLFADRQLRVGGDVIRFLVTHMERSFDAARRLVADLDAAALAARRRITVPLARRVLAKS</sequence>
<dbReference type="InterPro" id="IPR027417">
    <property type="entry name" value="P-loop_NTPase"/>
</dbReference>
<proteinExistence type="predicted"/>
<dbReference type="Gene3D" id="3.40.50.300">
    <property type="entry name" value="P-loop containing nucleotide triphosphate hydrolases"/>
    <property type="match status" value="1"/>
</dbReference>
<organism evidence="2 3">
    <name type="scientific">Skermanella cutis</name>
    <dbReference type="NCBI Taxonomy" id="2775420"/>
    <lineage>
        <taxon>Bacteria</taxon>
        <taxon>Pseudomonadati</taxon>
        <taxon>Pseudomonadota</taxon>
        <taxon>Alphaproteobacteria</taxon>
        <taxon>Rhodospirillales</taxon>
        <taxon>Azospirillaceae</taxon>
        <taxon>Skermanella</taxon>
    </lineage>
</organism>
<dbReference type="PANTHER" id="PTHR30050:SF5">
    <property type="entry name" value="DNAA REGULATORY INACTIVATOR HDA"/>
    <property type="match status" value="1"/>
</dbReference>
<evidence type="ECO:0000313" key="3">
    <source>
        <dbReference type="Proteomes" id="UP000595197"/>
    </source>
</evidence>
<dbReference type="Proteomes" id="UP000595197">
    <property type="component" value="Chromosome"/>
</dbReference>
<dbReference type="PANTHER" id="PTHR30050">
    <property type="entry name" value="CHROMOSOMAL REPLICATION INITIATOR PROTEIN DNAA"/>
    <property type="match status" value="1"/>
</dbReference>
<keyword evidence="3" id="KW-1185">Reference proteome</keyword>
<dbReference type="SUPFAM" id="SSF52540">
    <property type="entry name" value="P-loop containing nucleoside triphosphate hydrolases"/>
    <property type="match status" value="1"/>
</dbReference>
<dbReference type="InterPro" id="IPR055199">
    <property type="entry name" value="Hda_lid"/>
</dbReference>
<dbReference type="EMBL" id="CP067420">
    <property type="protein sequence ID" value="QQP92510.1"/>
    <property type="molecule type" value="Genomic_DNA"/>
</dbReference>
<name>A0ABX7BFH5_9PROT</name>
<feature type="domain" description="Hda lid" evidence="1">
    <location>
        <begin position="149"/>
        <end position="207"/>
    </location>
</feature>
<evidence type="ECO:0000313" key="2">
    <source>
        <dbReference type="EMBL" id="QQP92510.1"/>
    </source>
</evidence>
<dbReference type="Pfam" id="PF22688">
    <property type="entry name" value="Hda_lid"/>
    <property type="match status" value="1"/>
</dbReference>
<protein>
    <submittedName>
        <fullName evidence="2">DNA replication protein</fullName>
    </submittedName>
</protein>
<accession>A0ABX7BFH5</accession>
<evidence type="ECO:0000259" key="1">
    <source>
        <dbReference type="Pfam" id="PF22688"/>
    </source>
</evidence>
<gene>
    <name evidence="2" type="ORF">IGS68_18475</name>
</gene>